<evidence type="ECO:0000256" key="1">
    <source>
        <dbReference type="HAMAP-Rule" id="MF_01542"/>
    </source>
</evidence>
<dbReference type="NCBIfam" id="NF010190">
    <property type="entry name" value="PRK13669.1"/>
    <property type="match status" value="1"/>
</dbReference>
<organism evidence="2 3">
    <name type="scientific">Rossellomorea aquimaris</name>
    <dbReference type="NCBI Taxonomy" id="189382"/>
    <lineage>
        <taxon>Bacteria</taxon>
        <taxon>Bacillati</taxon>
        <taxon>Bacillota</taxon>
        <taxon>Bacilli</taxon>
        <taxon>Bacillales</taxon>
        <taxon>Bacillaceae</taxon>
        <taxon>Rossellomorea</taxon>
    </lineage>
</organism>
<name>A0A5D4UNB1_9BACI</name>
<dbReference type="Proteomes" id="UP000324269">
    <property type="component" value="Unassembled WGS sequence"/>
</dbReference>
<dbReference type="RefSeq" id="WP_148970775.1">
    <property type="nucleotide sequence ID" value="NZ_CANLNA010000010.1"/>
</dbReference>
<reference evidence="2 3" key="1">
    <citation type="submission" date="2019-08" db="EMBL/GenBank/DDBJ databases">
        <title>Bacillus genomes from the desert of Cuatro Cienegas, Coahuila.</title>
        <authorList>
            <person name="Olmedo-Alvarez G."/>
        </authorList>
    </citation>
    <scope>NUCLEOTIDE SEQUENCE [LARGE SCALE GENOMIC DNA]</scope>
    <source>
        <strain evidence="2 3">CH87b_3T</strain>
    </source>
</reference>
<comment type="caution">
    <text evidence="2">The sequence shown here is derived from an EMBL/GenBank/DDBJ whole genome shotgun (WGS) entry which is preliminary data.</text>
</comment>
<dbReference type="STRING" id="189382.BHE18_13465"/>
<sequence>MIKKGSITKSSEVIELKPIIEFCISNLASGAQKALEILERDPNLDVIEYGCLGYCGKCAQSFYALVNGEVVTGDTPEELVDHIYQFLEDNPMF</sequence>
<protein>
    <recommendedName>
        <fullName evidence="1">UPF0349 protein FZC85_20165</fullName>
    </recommendedName>
</protein>
<comment type="similarity">
    <text evidence="1">Belongs to the UPF0349 family.</text>
</comment>
<dbReference type="InterPro" id="IPR022916">
    <property type="entry name" value="UPF0349"/>
</dbReference>
<dbReference type="OrthoDB" id="1684419at2"/>
<dbReference type="EMBL" id="VTEZ01000008">
    <property type="protein sequence ID" value="TYS81190.1"/>
    <property type="molecule type" value="Genomic_DNA"/>
</dbReference>
<evidence type="ECO:0000313" key="3">
    <source>
        <dbReference type="Proteomes" id="UP000324269"/>
    </source>
</evidence>
<dbReference type="AlphaFoldDB" id="A0A5D4UNB1"/>
<accession>A0A5D4UNB1</accession>
<dbReference type="HAMAP" id="MF_01542">
    <property type="entry name" value="UPF0349"/>
    <property type="match status" value="1"/>
</dbReference>
<proteinExistence type="inferred from homology"/>
<dbReference type="Pfam" id="PF07293">
    <property type="entry name" value="DUF1450"/>
    <property type="match status" value="1"/>
</dbReference>
<gene>
    <name evidence="2" type="ORF">FZC85_20165</name>
</gene>
<dbReference type="InterPro" id="IPR009910">
    <property type="entry name" value="DUF1450"/>
</dbReference>
<evidence type="ECO:0000313" key="2">
    <source>
        <dbReference type="EMBL" id="TYS81190.1"/>
    </source>
</evidence>